<gene>
    <name evidence="1" type="ORF">NC661_04285</name>
</gene>
<organism evidence="1 2">
    <name type="scientific">Aquibacillus koreensis</name>
    <dbReference type="NCBI Taxonomy" id="279446"/>
    <lineage>
        <taxon>Bacteria</taxon>
        <taxon>Bacillati</taxon>
        <taxon>Bacillota</taxon>
        <taxon>Bacilli</taxon>
        <taxon>Bacillales</taxon>
        <taxon>Bacillaceae</taxon>
        <taxon>Aquibacillus</taxon>
    </lineage>
</organism>
<keyword evidence="2" id="KW-1185">Reference proteome</keyword>
<dbReference type="AlphaFoldDB" id="A0A9X3WLV9"/>
<dbReference type="RefSeq" id="WP_259866807.1">
    <property type="nucleotide sequence ID" value="NZ_JAMQJZ010000002.1"/>
</dbReference>
<protein>
    <submittedName>
        <fullName evidence="1">DUF192 domain-containing protein</fullName>
    </submittedName>
</protein>
<dbReference type="Pfam" id="PF02643">
    <property type="entry name" value="DUF192"/>
    <property type="match status" value="1"/>
</dbReference>
<accession>A0A9X3WLV9</accession>
<reference evidence="1" key="1">
    <citation type="submission" date="2022-06" db="EMBL/GenBank/DDBJ databases">
        <title>Aquibacillus sp. a new bacterium isolated from soil saline samples.</title>
        <authorList>
            <person name="Galisteo C."/>
            <person name="De La Haba R."/>
            <person name="Sanchez-Porro C."/>
            <person name="Ventosa A."/>
        </authorList>
    </citation>
    <scope>NUCLEOTIDE SEQUENCE</scope>
    <source>
        <strain evidence="1">JCM 12387</strain>
    </source>
</reference>
<dbReference type="InterPro" id="IPR003795">
    <property type="entry name" value="DUF192"/>
</dbReference>
<name>A0A9X3WLV9_9BACI</name>
<evidence type="ECO:0000313" key="2">
    <source>
        <dbReference type="Proteomes" id="UP001145072"/>
    </source>
</evidence>
<proteinExistence type="predicted"/>
<dbReference type="Gene3D" id="2.60.120.1140">
    <property type="entry name" value="Protein of unknown function DUF192"/>
    <property type="match status" value="1"/>
</dbReference>
<dbReference type="PANTHER" id="PTHR37953">
    <property type="entry name" value="UPF0127 PROTEIN MJ1496"/>
    <property type="match status" value="1"/>
</dbReference>
<dbReference type="Proteomes" id="UP001145072">
    <property type="component" value="Unassembled WGS sequence"/>
</dbReference>
<sequence>MENRINTKIIKIVSRNRETKLTVGVADTQRKREQGLQFVMKLPENAGMLFVFPKKTYGGFWMKNTFIPLSIAFLDWDGSIIRILDMEPCYVNTCPMYDPGIFYHYAIEVNRGWFEKNQIEEGDYVRLF</sequence>
<dbReference type="PANTHER" id="PTHR37953:SF1">
    <property type="entry name" value="UPF0127 PROTEIN MJ1496"/>
    <property type="match status" value="1"/>
</dbReference>
<dbReference type="EMBL" id="JAMQJZ010000002">
    <property type="protein sequence ID" value="MDC3419581.1"/>
    <property type="molecule type" value="Genomic_DNA"/>
</dbReference>
<comment type="caution">
    <text evidence="1">The sequence shown here is derived from an EMBL/GenBank/DDBJ whole genome shotgun (WGS) entry which is preliminary data.</text>
</comment>
<dbReference type="InterPro" id="IPR038695">
    <property type="entry name" value="Saro_0823-like_sf"/>
</dbReference>
<evidence type="ECO:0000313" key="1">
    <source>
        <dbReference type="EMBL" id="MDC3419581.1"/>
    </source>
</evidence>